<organism evidence="4 5">
    <name type="scientific">Halopenitus salinus</name>
    <dbReference type="NCBI Taxonomy" id="1198295"/>
    <lineage>
        <taxon>Archaea</taxon>
        <taxon>Methanobacteriati</taxon>
        <taxon>Methanobacteriota</taxon>
        <taxon>Stenosarchaea group</taxon>
        <taxon>Halobacteria</taxon>
        <taxon>Halobacteriales</taxon>
        <taxon>Haloferacaceae</taxon>
        <taxon>Halopenitus</taxon>
    </lineage>
</organism>
<keyword evidence="5" id="KW-1185">Reference proteome</keyword>
<keyword evidence="2" id="KW-0472">Membrane</keyword>
<dbReference type="RefSeq" id="WP_379741964.1">
    <property type="nucleotide sequence ID" value="NZ_JBHSVN010000001.1"/>
</dbReference>
<protein>
    <recommendedName>
        <fullName evidence="3">DUF7312 domain-containing protein</fullName>
    </recommendedName>
</protein>
<evidence type="ECO:0000256" key="1">
    <source>
        <dbReference type="SAM" id="MobiDB-lite"/>
    </source>
</evidence>
<evidence type="ECO:0000313" key="4">
    <source>
        <dbReference type="EMBL" id="MFC6892210.1"/>
    </source>
</evidence>
<keyword evidence="2" id="KW-1133">Transmembrane helix</keyword>
<feature type="transmembrane region" description="Helical" evidence="2">
    <location>
        <begin position="56"/>
        <end position="75"/>
    </location>
</feature>
<dbReference type="Proteomes" id="UP001596296">
    <property type="component" value="Unassembled WGS sequence"/>
</dbReference>
<comment type="caution">
    <text evidence="4">The sequence shown here is derived from an EMBL/GenBank/DDBJ whole genome shotgun (WGS) entry which is preliminary data.</text>
</comment>
<feature type="compositionally biased region" description="Basic and acidic residues" evidence="1">
    <location>
        <begin position="1"/>
        <end position="13"/>
    </location>
</feature>
<reference evidence="4 5" key="1">
    <citation type="journal article" date="2019" name="Int. J. Syst. Evol. Microbiol.">
        <title>The Global Catalogue of Microorganisms (GCM) 10K type strain sequencing project: providing services to taxonomists for standard genome sequencing and annotation.</title>
        <authorList>
            <consortium name="The Broad Institute Genomics Platform"/>
            <consortium name="The Broad Institute Genome Sequencing Center for Infectious Disease"/>
            <person name="Wu L."/>
            <person name="Ma J."/>
        </authorList>
    </citation>
    <scope>NUCLEOTIDE SEQUENCE [LARGE SCALE GENOMIC DNA]</scope>
    <source>
        <strain evidence="4 5">SKJ47</strain>
    </source>
</reference>
<evidence type="ECO:0000259" key="3">
    <source>
        <dbReference type="Pfam" id="PF23994"/>
    </source>
</evidence>
<accession>A0ABD5US52</accession>
<dbReference type="Pfam" id="PF23994">
    <property type="entry name" value="DUF7312"/>
    <property type="match status" value="1"/>
</dbReference>
<feature type="domain" description="DUF7312" evidence="3">
    <location>
        <begin position="23"/>
        <end position="75"/>
    </location>
</feature>
<name>A0ABD5US52_9EURY</name>
<evidence type="ECO:0000313" key="5">
    <source>
        <dbReference type="Proteomes" id="UP001596296"/>
    </source>
</evidence>
<proteinExistence type="predicted"/>
<dbReference type="AlphaFoldDB" id="A0ABD5US52"/>
<dbReference type="EMBL" id="JBHSXL010000006">
    <property type="protein sequence ID" value="MFC6892210.1"/>
    <property type="molecule type" value="Genomic_DNA"/>
</dbReference>
<dbReference type="InterPro" id="IPR055736">
    <property type="entry name" value="DUF7312"/>
</dbReference>
<feature type="region of interest" description="Disordered" evidence="1">
    <location>
        <begin position="1"/>
        <end position="51"/>
    </location>
</feature>
<gene>
    <name evidence="4" type="ORF">ACFQE9_06255</name>
</gene>
<evidence type="ECO:0000256" key="2">
    <source>
        <dbReference type="SAM" id="Phobius"/>
    </source>
</evidence>
<keyword evidence="2" id="KW-0812">Transmembrane</keyword>
<sequence>MTRGDRGRGHARADEEDDADEGSEWRFSIEEVGPDGIVEETSPGPGPIEPESIDPVHATFVALGVVLAVAVVVTAF</sequence>